<dbReference type="PANTHER" id="PTHR43085">
    <property type="entry name" value="HEXOKINASE FAMILY MEMBER"/>
    <property type="match status" value="1"/>
</dbReference>
<dbReference type="InterPro" id="IPR029056">
    <property type="entry name" value="Ribokinase-like"/>
</dbReference>
<accession>A0A7V7VQ44</accession>
<name>A0A7V7VQ44_9HYPH</name>
<gene>
    <name evidence="5" type="ORF">F9K94_23950</name>
</gene>
<proteinExistence type="inferred from homology"/>
<dbReference type="RefSeq" id="WP_151610656.1">
    <property type="nucleotide sequence ID" value="NZ_WBVY01000014.1"/>
</dbReference>
<dbReference type="EMBL" id="WBVY01000014">
    <property type="protein sequence ID" value="KAB2654580.1"/>
    <property type="molecule type" value="Genomic_DNA"/>
</dbReference>
<dbReference type="AlphaFoldDB" id="A0A7V7VQ44"/>
<dbReference type="Proteomes" id="UP000460650">
    <property type="component" value="Unassembled WGS sequence"/>
</dbReference>
<dbReference type="PANTHER" id="PTHR43085:SF57">
    <property type="entry name" value="CARBOHYDRATE KINASE PFKB DOMAIN-CONTAINING PROTEIN"/>
    <property type="match status" value="1"/>
</dbReference>
<organism evidence="5 6">
    <name type="scientific">Brucella tritici</name>
    <dbReference type="NCBI Taxonomy" id="94626"/>
    <lineage>
        <taxon>Bacteria</taxon>
        <taxon>Pseudomonadati</taxon>
        <taxon>Pseudomonadota</taxon>
        <taxon>Alphaproteobacteria</taxon>
        <taxon>Hyphomicrobiales</taxon>
        <taxon>Brucellaceae</taxon>
        <taxon>Brucella/Ochrobactrum group</taxon>
        <taxon>Brucella</taxon>
    </lineage>
</organism>
<evidence type="ECO:0000313" key="6">
    <source>
        <dbReference type="Proteomes" id="UP000460650"/>
    </source>
</evidence>
<keyword evidence="3 5" id="KW-0418">Kinase</keyword>
<evidence type="ECO:0000256" key="1">
    <source>
        <dbReference type="ARBA" id="ARBA00010688"/>
    </source>
</evidence>
<evidence type="ECO:0000313" key="5">
    <source>
        <dbReference type="EMBL" id="KAB2654580.1"/>
    </source>
</evidence>
<dbReference type="InterPro" id="IPR050306">
    <property type="entry name" value="PfkB_Carbo_kinase"/>
</dbReference>
<protein>
    <submittedName>
        <fullName evidence="5">Fructoselysine 6-kinase</fullName>
    </submittedName>
</protein>
<feature type="domain" description="Carbohydrate kinase PfkB" evidence="4">
    <location>
        <begin position="171"/>
        <end position="263"/>
    </location>
</feature>
<dbReference type="InterPro" id="IPR011611">
    <property type="entry name" value="PfkB_dom"/>
</dbReference>
<keyword evidence="2" id="KW-0808">Transferase</keyword>
<dbReference type="Pfam" id="PF00294">
    <property type="entry name" value="PfkB"/>
    <property type="match status" value="1"/>
</dbReference>
<evidence type="ECO:0000259" key="4">
    <source>
        <dbReference type="Pfam" id="PF00294"/>
    </source>
</evidence>
<evidence type="ECO:0000256" key="2">
    <source>
        <dbReference type="ARBA" id="ARBA00022679"/>
    </source>
</evidence>
<reference evidence="5 6" key="1">
    <citation type="submission" date="2019-09" db="EMBL/GenBank/DDBJ databases">
        <title>Taxonomic organization of the family Brucellaceae based on a phylogenomic approach.</title>
        <authorList>
            <person name="Leclercq S."/>
            <person name="Cloeckaert A."/>
            <person name="Zygmunt M.S."/>
        </authorList>
    </citation>
    <scope>NUCLEOTIDE SEQUENCE [LARGE SCALE GENOMIC DNA]</scope>
    <source>
        <strain evidence="5 6">TA93</strain>
    </source>
</reference>
<comment type="similarity">
    <text evidence="1">Belongs to the carbohydrate kinase PfkB family.</text>
</comment>
<sequence>MMMKNANLNLVAVGDNCLDAYLNKGVVTVGGNALNVAVQWKRLGVGARYMGALAPDREAEIMLGVIEDVGLVPSDIETIQGNSAVTLLTDIGGERHFLFESLGVGENYMPDQPRYQSLLSADWIHLGTNSSQELVRQLVNDGARFSVDVSTRHFDLALEGVPLVFASGPDDPEEPVQPLIAQFKQAGAQRVVITCGKRGSFYDNGRQLYSAGSVPVNVVDTCGAGDSFIASFLVALLLGDCSEEEALQYAAVSASETCTHPGGFPQPLQSIPQWLLDKYQDVIATAQRVRL</sequence>
<dbReference type="Gene3D" id="3.40.1190.20">
    <property type="match status" value="1"/>
</dbReference>
<evidence type="ECO:0000256" key="3">
    <source>
        <dbReference type="ARBA" id="ARBA00022777"/>
    </source>
</evidence>
<comment type="caution">
    <text evidence="5">The sequence shown here is derived from an EMBL/GenBank/DDBJ whole genome shotgun (WGS) entry which is preliminary data.</text>
</comment>
<dbReference type="GO" id="GO:0016301">
    <property type="term" value="F:kinase activity"/>
    <property type="evidence" value="ECO:0007669"/>
    <property type="project" value="UniProtKB-KW"/>
</dbReference>
<dbReference type="SUPFAM" id="SSF53613">
    <property type="entry name" value="Ribokinase-like"/>
    <property type="match status" value="1"/>
</dbReference>